<dbReference type="GO" id="GO:0016020">
    <property type="term" value="C:membrane"/>
    <property type="evidence" value="ECO:0007669"/>
    <property type="project" value="UniProtKB-SubCell"/>
</dbReference>
<dbReference type="NCBIfam" id="TIGR00797">
    <property type="entry name" value="matE"/>
    <property type="match status" value="1"/>
</dbReference>
<dbReference type="InterPro" id="IPR044644">
    <property type="entry name" value="DinF-like"/>
</dbReference>
<dbReference type="Pfam" id="PF01554">
    <property type="entry name" value="MatE"/>
    <property type="match status" value="2"/>
</dbReference>
<evidence type="ECO:0000256" key="7">
    <source>
        <dbReference type="SAM" id="MobiDB-lite"/>
    </source>
</evidence>
<evidence type="ECO:0000256" key="5">
    <source>
        <dbReference type="ARBA" id="ARBA00023136"/>
    </source>
</evidence>
<dbReference type="GO" id="GO:0015297">
    <property type="term" value="F:antiporter activity"/>
    <property type="evidence" value="ECO:0007669"/>
    <property type="project" value="InterPro"/>
</dbReference>
<proteinExistence type="inferred from homology"/>
<name>A0AAE1XVM7_9LAMI</name>
<evidence type="ECO:0000256" key="6">
    <source>
        <dbReference type="RuleBase" id="RU004914"/>
    </source>
</evidence>
<comment type="similarity">
    <text evidence="2 6">Belongs to the multi antimicrobial extrusion (MATE) (TC 2.A.66.1) family.</text>
</comment>
<dbReference type="PANTHER" id="PTHR42893:SF46">
    <property type="entry name" value="PROTEIN DETOXIFICATION 44, CHLOROPLASTIC"/>
    <property type="match status" value="1"/>
</dbReference>
<evidence type="ECO:0000256" key="4">
    <source>
        <dbReference type="ARBA" id="ARBA00022989"/>
    </source>
</evidence>
<dbReference type="CDD" id="cd13136">
    <property type="entry name" value="MATE_DinF_like"/>
    <property type="match status" value="1"/>
</dbReference>
<dbReference type="Proteomes" id="UP001293254">
    <property type="component" value="Unassembled WGS sequence"/>
</dbReference>
<feature type="region of interest" description="Disordered" evidence="7">
    <location>
        <begin position="58"/>
        <end position="91"/>
    </location>
</feature>
<feature type="transmembrane region" description="Helical" evidence="6">
    <location>
        <begin position="521"/>
        <end position="540"/>
    </location>
</feature>
<evidence type="ECO:0000313" key="8">
    <source>
        <dbReference type="EMBL" id="KAK4418890.1"/>
    </source>
</evidence>
<comment type="subcellular location">
    <subcellularLocation>
        <location evidence="1">Membrane</location>
        <topology evidence="1">Multi-pass membrane protein</topology>
    </subcellularLocation>
</comment>
<gene>
    <name evidence="8" type="ORF">Salat_2301800</name>
</gene>
<keyword evidence="3 6" id="KW-0812">Transmembrane</keyword>
<evidence type="ECO:0000256" key="2">
    <source>
        <dbReference type="ARBA" id="ARBA00010199"/>
    </source>
</evidence>
<dbReference type="EMBL" id="JACGWO010000009">
    <property type="protein sequence ID" value="KAK4418890.1"/>
    <property type="molecule type" value="Genomic_DNA"/>
</dbReference>
<dbReference type="PANTHER" id="PTHR42893">
    <property type="entry name" value="PROTEIN DETOXIFICATION 44, CHLOROPLASTIC-RELATED"/>
    <property type="match status" value="1"/>
</dbReference>
<dbReference type="InterPro" id="IPR002528">
    <property type="entry name" value="MATE_fam"/>
</dbReference>
<protein>
    <recommendedName>
        <fullName evidence="6">Protein DETOXIFICATION</fullName>
    </recommendedName>
    <alternativeName>
        <fullName evidence="6">Multidrug and toxic compound extrusion protein</fullName>
    </alternativeName>
</protein>
<feature type="transmembrane region" description="Helical" evidence="6">
    <location>
        <begin position="297"/>
        <end position="326"/>
    </location>
</feature>
<evidence type="ECO:0000256" key="1">
    <source>
        <dbReference type="ARBA" id="ARBA00004141"/>
    </source>
</evidence>
<evidence type="ECO:0000256" key="3">
    <source>
        <dbReference type="ARBA" id="ARBA00022692"/>
    </source>
</evidence>
<feature type="transmembrane region" description="Helical" evidence="6">
    <location>
        <begin position="423"/>
        <end position="446"/>
    </location>
</feature>
<evidence type="ECO:0000313" key="9">
    <source>
        <dbReference type="Proteomes" id="UP001293254"/>
    </source>
</evidence>
<feature type="transmembrane region" description="Helical" evidence="6">
    <location>
        <begin position="495"/>
        <end position="515"/>
    </location>
</feature>
<reference evidence="8" key="1">
    <citation type="submission" date="2020-06" db="EMBL/GenBank/DDBJ databases">
        <authorList>
            <person name="Li T."/>
            <person name="Hu X."/>
            <person name="Zhang T."/>
            <person name="Song X."/>
            <person name="Zhang H."/>
            <person name="Dai N."/>
            <person name="Sheng W."/>
            <person name="Hou X."/>
            <person name="Wei L."/>
        </authorList>
    </citation>
    <scope>NUCLEOTIDE SEQUENCE</scope>
    <source>
        <strain evidence="8">3651</strain>
        <tissue evidence="8">Leaf</tissue>
    </source>
</reference>
<keyword evidence="9" id="KW-1185">Reference proteome</keyword>
<organism evidence="8 9">
    <name type="scientific">Sesamum alatum</name>
    <dbReference type="NCBI Taxonomy" id="300844"/>
    <lineage>
        <taxon>Eukaryota</taxon>
        <taxon>Viridiplantae</taxon>
        <taxon>Streptophyta</taxon>
        <taxon>Embryophyta</taxon>
        <taxon>Tracheophyta</taxon>
        <taxon>Spermatophyta</taxon>
        <taxon>Magnoliopsida</taxon>
        <taxon>eudicotyledons</taxon>
        <taxon>Gunneridae</taxon>
        <taxon>Pentapetalae</taxon>
        <taxon>asterids</taxon>
        <taxon>lamiids</taxon>
        <taxon>Lamiales</taxon>
        <taxon>Pedaliaceae</taxon>
        <taxon>Sesamum</taxon>
    </lineage>
</organism>
<feature type="transmembrane region" description="Helical" evidence="6">
    <location>
        <begin position="251"/>
        <end position="271"/>
    </location>
</feature>
<comment type="caution">
    <text evidence="8">The sequence shown here is derived from an EMBL/GenBank/DDBJ whole genome shotgun (WGS) entry which is preliminary data.</text>
</comment>
<reference evidence="8" key="2">
    <citation type="journal article" date="2024" name="Plant">
        <title>Genomic evolution and insights into agronomic trait innovations of Sesamum species.</title>
        <authorList>
            <person name="Miao H."/>
            <person name="Wang L."/>
            <person name="Qu L."/>
            <person name="Liu H."/>
            <person name="Sun Y."/>
            <person name="Le M."/>
            <person name="Wang Q."/>
            <person name="Wei S."/>
            <person name="Zheng Y."/>
            <person name="Lin W."/>
            <person name="Duan Y."/>
            <person name="Cao H."/>
            <person name="Xiong S."/>
            <person name="Wang X."/>
            <person name="Wei L."/>
            <person name="Li C."/>
            <person name="Ma Q."/>
            <person name="Ju M."/>
            <person name="Zhao R."/>
            <person name="Li G."/>
            <person name="Mu C."/>
            <person name="Tian Q."/>
            <person name="Mei H."/>
            <person name="Zhang T."/>
            <person name="Gao T."/>
            <person name="Zhang H."/>
        </authorList>
    </citation>
    <scope>NUCLEOTIDE SEQUENCE</scope>
    <source>
        <strain evidence="8">3651</strain>
    </source>
</reference>
<comment type="caution">
    <text evidence="6">Lacks conserved residue(s) required for the propagation of feature annotation.</text>
</comment>
<dbReference type="AlphaFoldDB" id="A0AAE1XVM7"/>
<sequence length="567" mass="60050">MASGVIHQHRWRYLFSVHGNCCFGCNCCSPSSSASQFRCLTTCLRGCKSIRLRTTTKASADKNRSTMPKKRKSRPADDRVGASQPDSDPGTKSLSVLLPRIWEGFKLDGLGMEILSIALPAALALAADPITSLVDTGFVGHLGSAELAAVGVSGAVFNLVSKLFNVPLLNVTTSFVAEEQAAIVKAADDYSQTAKDMQSKIFLPSVSNAIILAAALGIIEAVALSTGSSFLMNTMGIPVDSPMRMPAEQFLTLRALGAPPIVVALAAQGTFRGFKDTKTPLYAVGAGNLLNAILDPILIFSFGLGIGGAAIATVISEYLTALILLWKLSDEVLLIAPSINGQRIVQYLKSGALLTARTLAVLAITTLATSMAAREGPIQMAGYQICFEVWLALSLLNDALALAGQTLLASDYSQGNYSLARQVTYKVLQIGSLMGVALAVILFLGFDALSSLFSTDKEVLEIARSGTLFVAGSQPMNAIAFVLDGLYYGVSDFGFAAYSMVIVGLISSVFVLLTAPSFGLTGVWGGLFLFMTLRVVAGILRLSTRSGPWRLLWLDTEKDSGLPRISC</sequence>
<accession>A0AAE1XVM7</accession>
<keyword evidence="4 6" id="KW-1133">Transmembrane helix</keyword>
<keyword evidence="5 6" id="KW-0472">Membrane</keyword>
<dbReference type="GO" id="GO:0042910">
    <property type="term" value="F:xenobiotic transmembrane transporter activity"/>
    <property type="evidence" value="ECO:0007669"/>
    <property type="project" value="InterPro"/>
</dbReference>
<feature type="transmembrane region" description="Helical" evidence="6">
    <location>
        <begin position="209"/>
        <end position="231"/>
    </location>
</feature>